<reference evidence="2 3" key="2">
    <citation type="submission" date="2020-03" db="EMBL/GenBank/DDBJ databases">
        <authorList>
            <person name="Ichikawa N."/>
            <person name="Kimura A."/>
            <person name="Kitahashi Y."/>
            <person name="Uohara A."/>
        </authorList>
    </citation>
    <scope>NUCLEOTIDE SEQUENCE [LARGE SCALE GENOMIC DNA]</scope>
    <source>
        <strain evidence="2 3">NBRC 107702</strain>
    </source>
</reference>
<accession>A0A6F8XMJ9</accession>
<dbReference type="AlphaFoldDB" id="A0A6F8XMJ9"/>
<feature type="compositionally biased region" description="Low complexity" evidence="1">
    <location>
        <begin position="446"/>
        <end position="478"/>
    </location>
</feature>
<evidence type="ECO:0000313" key="3">
    <source>
        <dbReference type="Proteomes" id="UP000502508"/>
    </source>
</evidence>
<dbReference type="RefSeq" id="WP_173034597.1">
    <property type="nucleotide sequence ID" value="NZ_AP022870.1"/>
</dbReference>
<keyword evidence="3" id="KW-1185">Reference proteome</keyword>
<proteinExistence type="predicted"/>
<dbReference type="KEGG" id="pfla:Pflav_014450"/>
<evidence type="ECO:0000256" key="1">
    <source>
        <dbReference type="SAM" id="MobiDB-lite"/>
    </source>
</evidence>
<dbReference type="EMBL" id="AP022870">
    <property type="protein sequence ID" value="BCB75035.1"/>
    <property type="molecule type" value="Genomic_DNA"/>
</dbReference>
<sequence>MTIVGVPTSAAVAAPAAAQRLTGSHNERPDKPTGLTTSPTTDCTATSPTIVGDEQVTLYAPVYDRDGGVLGVEFSLWETSAPHTILLSSKPHLLTVSSGSTAVLVVPVATLRAAAGGAITQFSWKVRATDFHKTSAWSATCHFRADPTRTDAPVVTPPAEGSATVGKPVTIAVSPAPTGSTPSGYLYQLNADPPSQVTAATDGTASITVVPTRFTNTLAVTGISAGGNLGDSTTISFTAAPAPPAADGDFTGDDITDLITVGGVHGLPSGLWLAVGDGTGAISPAATNLGAYGNGGTNSPTAFNGAQIVTGRFFGSGPQDILVYYPTGQNPGGGVVLKGNGDGSPIRADLSGNSVSIFAGMLGDINNLNPIQLASAGNSSGHGLTAPDLIAISGDDSVGYYLNYYARQADGALNYNFPTQLNTPTPTGAWTGTPGPSPPLRRRPGPRCSSGNRPPESSTCGTTSPTTSTLPPSRTPNTHSPVAGTPVKT</sequence>
<organism evidence="2 3">
    <name type="scientific">Phytohabitans flavus</name>
    <dbReference type="NCBI Taxonomy" id="1076124"/>
    <lineage>
        <taxon>Bacteria</taxon>
        <taxon>Bacillati</taxon>
        <taxon>Actinomycetota</taxon>
        <taxon>Actinomycetes</taxon>
        <taxon>Micromonosporales</taxon>
        <taxon>Micromonosporaceae</taxon>
    </lineage>
</organism>
<dbReference type="Proteomes" id="UP000502508">
    <property type="component" value="Chromosome"/>
</dbReference>
<gene>
    <name evidence="2" type="ORF">Pflav_014450</name>
</gene>
<feature type="region of interest" description="Disordered" evidence="1">
    <location>
        <begin position="417"/>
        <end position="489"/>
    </location>
</feature>
<reference evidence="2 3" key="1">
    <citation type="submission" date="2020-03" db="EMBL/GenBank/DDBJ databases">
        <title>Whole genome shotgun sequence of Phytohabitans flavus NBRC 107702.</title>
        <authorList>
            <person name="Komaki H."/>
            <person name="Tamura T."/>
        </authorList>
    </citation>
    <scope>NUCLEOTIDE SEQUENCE [LARGE SCALE GENOMIC DNA]</scope>
    <source>
        <strain evidence="2 3">NBRC 107702</strain>
    </source>
</reference>
<feature type="region of interest" description="Disordered" evidence="1">
    <location>
        <begin position="16"/>
        <end position="44"/>
    </location>
</feature>
<feature type="compositionally biased region" description="Low complexity" evidence="1">
    <location>
        <begin position="423"/>
        <end position="434"/>
    </location>
</feature>
<protein>
    <submittedName>
        <fullName evidence="2">Uncharacterized protein</fullName>
    </submittedName>
</protein>
<name>A0A6F8XMJ9_9ACTN</name>
<evidence type="ECO:0000313" key="2">
    <source>
        <dbReference type="EMBL" id="BCB75035.1"/>
    </source>
</evidence>